<dbReference type="AlphaFoldDB" id="A0A5D0NZY2"/>
<proteinExistence type="predicted"/>
<evidence type="ECO:0000256" key="2">
    <source>
        <dbReference type="SAM" id="SignalP"/>
    </source>
</evidence>
<dbReference type="GO" id="GO:0006629">
    <property type="term" value="P:lipid metabolic process"/>
    <property type="evidence" value="ECO:0007669"/>
    <property type="project" value="InterPro"/>
</dbReference>
<evidence type="ECO:0000313" key="5">
    <source>
        <dbReference type="Proteomes" id="UP000323380"/>
    </source>
</evidence>
<dbReference type="InterPro" id="IPR030395">
    <property type="entry name" value="GP_PDE_dom"/>
</dbReference>
<dbReference type="STRING" id="1220554.GCA_001552135_06530"/>
<feature type="compositionally biased region" description="Low complexity" evidence="1">
    <location>
        <begin position="69"/>
        <end position="79"/>
    </location>
</feature>
<feature type="region of interest" description="Disordered" evidence="1">
    <location>
        <begin position="27"/>
        <end position="79"/>
    </location>
</feature>
<organism evidence="4 5">
    <name type="scientific">Actinomadura chibensis</name>
    <dbReference type="NCBI Taxonomy" id="392828"/>
    <lineage>
        <taxon>Bacteria</taxon>
        <taxon>Bacillati</taxon>
        <taxon>Actinomycetota</taxon>
        <taxon>Actinomycetes</taxon>
        <taxon>Streptosporangiales</taxon>
        <taxon>Thermomonosporaceae</taxon>
        <taxon>Actinomadura</taxon>
    </lineage>
</organism>
<dbReference type="PANTHER" id="PTHR46211">
    <property type="entry name" value="GLYCEROPHOSPHORYL DIESTER PHOSPHODIESTERASE"/>
    <property type="match status" value="1"/>
</dbReference>
<evidence type="ECO:0000259" key="3">
    <source>
        <dbReference type="PROSITE" id="PS51704"/>
    </source>
</evidence>
<gene>
    <name evidence="4" type="ORF">FXF69_11895</name>
</gene>
<evidence type="ECO:0000313" key="4">
    <source>
        <dbReference type="EMBL" id="TYB49728.1"/>
    </source>
</evidence>
<dbReference type="EMBL" id="VSFG01000001">
    <property type="protein sequence ID" value="TYB49728.1"/>
    <property type="molecule type" value="Genomic_DNA"/>
</dbReference>
<accession>A0A5D0NZY2</accession>
<keyword evidence="2" id="KW-0732">Signal</keyword>
<dbReference type="InterPro" id="IPR017946">
    <property type="entry name" value="PLC-like_Pdiesterase_TIM-brl"/>
</dbReference>
<feature type="signal peptide" evidence="2">
    <location>
        <begin position="1"/>
        <end position="27"/>
    </location>
</feature>
<protein>
    <submittedName>
        <fullName evidence="4">Glycerophosphodiester phosphodiesterase</fullName>
    </submittedName>
</protein>
<evidence type="ECO:0000256" key="1">
    <source>
        <dbReference type="SAM" id="MobiDB-lite"/>
    </source>
</evidence>
<feature type="domain" description="GP-PDE" evidence="3">
    <location>
        <begin position="82"/>
        <end position="330"/>
    </location>
</feature>
<sequence>MHRRNRLALFAVTASAAVVVPATPATAGPVSAAPLQSSPRKAPESGLRGAPEPPAPWAALPGAPEPRPRTVAAPTAAGATDVTDVAHRGASAYAPENTLAAFRLAKDKKADVFEFDVQESKDHKLVIMHDTTLTRTTNVEQVFPGRKSWKVSAFTLAEIKKLDAGSWFGKKFKGERVPTLDQVLSEMDGRGLGLLLEIKSPELYPGIEKRIAASLRGAPTWLRADPAERRLVVQSFDWESVRRFHAELPKVPTGLIGTPKTADLPKLAAYADQINPPYGDLTASYVKKVHAAKMDLQTWTIDDPAAMRKAIGLGVDGVISNKPDVLRRVLQESAARNAA</sequence>
<dbReference type="Pfam" id="PF03009">
    <property type="entry name" value="GDPD"/>
    <property type="match status" value="1"/>
</dbReference>
<comment type="caution">
    <text evidence="4">The sequence shown here is derived from an EMBL/GenBank/DDBJ whole genome shotgun (WGS) entry which is preliminary data.</text>
</comment>
<reference evidence="4 5" key="1">
    <citation type="submission" date="2019-08" db="EMBL/GenBank/DDBJ databases">
        <title>Actinomadura sp. nov. CYP1-5 isolated from mountain soil.</title>
        <authorList>
            <person name="Songsumanus A."/>
            <person name="Kuncharoen N."/>
            <person name="Kudo T."/>
            <person name="Yuki M."/>
            <person name="Igarashi Y."/>
            <person name="Tanasupawat S."/>
        </authorList>
    </citation>
    <scope>NUCLEOTIDE SEQUENCE [LARGE SCALE GENOMIC DNA]</scope>
    <source>
        <strain evidence="4 5">JCM 14158</strain>
    </source>
</reference>
<dbReference type="PROSITE" id="PS51704">
    <property type="entry name" value="GP_PDE"/>
    <property type="match status" value="1"/>
</dbReference>
<dbReference type="SUPFAM" id="SSF51695">
    <property type="entry name" value="PLC-like phosphodiesterases"/>
    <property type="match status" value="1"/>
</dbReference>
<dbReference type="RefSeq" id="WP_083981393.1">
    <property type="nucleotide sequence ID" value="NZ_VSFG01000001.1"/>
</dbReference>
<feature type="chain" id="PRO_5022829248" evidence="2">
    <location>
        <begin position="28"/>
        <end position="339"/>
    </location>
</feature>
<dbReference type="Gene3D" id="3.20.20.190">
    <property type="entry name" value="Phosphatidylinositol (PI) phosphodiesterase"/>
    <property type="match status" value="1"/>
</dbReference>
<dbReference type="PANTHER" id="PTHR46211:SF1">
    <property type="entry name" value="GLYCEROPHOSPHODIESTER PHOSPHODIESTERASE, CYTOPLASMIC"/>
    <property type="match status" value="1"/>
</dbReference>
<dbReference type="GO" id="GO:0008081">
    <property type="term" value="F:phosphoric diester hydrolase activity"/>
    <property type="evidence" value="ECO:0007669"/>
    <property type="project" value="InterPro"/>
</dbReference>
<dbReference type="Proteomes" id="UP000323380">
    <property type="component" value="Unassembled WGS sequence"/>
</dbReference>
<name>A0A5D0NZY2_9ACTN</name>
<keyword evidence="5" id="KW-1185">Reference proteome</keyword>